<comment type="subcellular location">
    <subcellularLocation>
        <location evidence="1">Membrane</location>
        <topology evidence="1">Multi-pass membrane protein</topology>
    </subcellularLocation>
</comment>
<keyword evidence="2 8" id="KW-0812">Transmembrane</keyword>
<evidence type="ECO:0000259" key="9">
    <source>
        <dbReference type="PROSITE" id="PS50262"/>
    </source>
</evidence>
<evidence type="ECO:0000256" key="6">
    <source>
        <dbReference type="ARBA" id="ARBA00023170"/>
    </source>
</evidence>
<dbReference type="SUPFAM" id="SSF81321">
    <property type="entry name" value="Family A G protein-coupled receptor-like"/>
    <property type="match status" value="1"/>
</dbReference>
<reference evidence="10 12" key="2">
    <citation type="journal article" date="2013" name="Nature">
        <title>Insights into bilaterian evolution from three spiralian genomes.</title>
        <authorList>
            <person name="Simakov O."/>
            <person name="Marletaz F."/>
            <person name="Cho S.J."/>
            <person name="Edsinger-Gonzales E."/>
            <person name="Havlak P."/>
            <person name="Hellsten U."/>
            <person name="Kuo D.H."/>
            <person name="Larsson T."/>
            <person name="Lv J."/>
            <person name="Arendt D."/>
            <person name="Savage R."/>
            <person name="Osoegawa K."/>
            <person name="de Jong P."/>
            <person name="Grimwood J."/>
            <person name="Chapman J.A."/>
            <person name="Shapiro H."/>
            <person name="Aerts A."/>
            <person name="Otillar R.P."/>
            <person name="Terry A.Y."/>
            <person name="Boore J.L."/>
            <person name="Grigoriev I.V."/>
            <person name="Lindberg D.R."/>
            <person name="Seaver E.C."/>
            <person name="Weisblat D.A."/>
            <person name="Putnam N.H."/>
            <person name="Rokhsar D.S."/>
        </authorList>
    </citation>
    <scope>NUCLEOTIDE SEQUENCE</scope>
    <source>
        <strain evidence="10 12">I ESC-2004</strain>
    </source>
</reference>
<evidence type="ECO:0000256" key="8">
    <source>
        <dbReference type="SAM" id="Phobius"/>
    </source>
</evidence>
<dbReference type="EMBL" id="KB310219">
    <property type="protein sequence ID" value="ELT92222.1"/>
    <property type="molecule type" value="Genomic_DNA"/>
</dbReference>
<evidence type="ECO:0000313" key="11">
    <source>
        <dbReference type="EnsemblMetazoa" id="CapteP188231"/>
    </source>
</evidence>
<proteinExistence type="predicted"/>
<evidence type="ECO:0000256" key="1">
    <source>
        <dbReference type="ARBA" id="ARBA00004141"/>
    </source>
</evidence>
<dbReference type="PROSITE" id="PS50262">
    <property type="entry name" value="G_PROTEIN_RECEP_F1_2"/>
    <property type="match status" value="1"/>
</dbReference>
<evidence type="ECO:0000313" key="10">
    <source>
        <dbReference type="EMBL" id="ELT92222.1"/>
    </source>
</evidence>
<organism evidence="10">
    <name type="scientific">Capitella teleta</name>
    <name type="common">Polychaete worm</name>
    <dbReference type="NCBI Taxonomy" id="283909"/>
    <lineage>
        <taxon>Eukaryota</taxon>
        <taxon>Metazoa</taxon>
        <taxon>Spiralia</taxon>
        <taxon>Lophotrochozoa</taxon>
        <taxon>Annelida</taxon>
        <taxon>Polychaeta</taxon>
        <taxon>Sedentaria</taxon>
        <taxon>Scolecida</taxon>
        <taxon>Capitellidae</taxon>
        <taxon>Capitella</taxon>
    </lineage>
</organism>
<dbReference type="EnsemblMetazoa" id="CapteT188231">
    <property type="protein sequence ID" value="CapteP188231"/>
    <property type="gene ID" value="CapteG188231"/>
</dbReference>
<evidence type="ECO:0000256" key="5">
    <source>
        <dbReference type="ARBA" id="ARBA00023136"/>
    </source>
</evidence>
<reference evidence="12" key="1">
    <citation type="submission" date="2012-12" db="EMBL/GenBank/DDBJ databases">
        <authorList>
            <person name="Hellsten U."/>
            <person name="Grimwood J."/>
            <person name="Chapman J.A."/>
            <person name="Shapiro H."/>
            <person name="Aerts A."/>
            <person name="Otillar R.P."/>
            <person name="Terry A.Y."/>
            <person name="Boore J.L."/>
            <person name="Simakov O."/>
            <person name="Marletaz F."/>
            <person name="Cho S.-J."/>
            <person name="Edsinger-Gonzales E."/>
            <person name="Havlak P."/>
            <person name="Kuo D.-H."/>
            <person name="Larsson T."/>
            <person name="Lv J."/>
            <person name="Arendt D."/>
            <person name="Savage R."/>
            <person name="Osoegawa K."/>
            <person name="de Jong P."/>
            <person name="Lindberg D.R."/>
            <person name="Seaver E.C."/>
            <person name="Weisblat D.A."/>
            <person name="Putnam N.H."/>
            <person name="Grigoriev I.V."/>
            <person name="Rokhsar D.S."/>
        </authorList>
    </citation>
    <scope>NUCLEOTIDE SEQUENCE</scope>
    <source>
        <strain evidence="12">I ESC-2004</strain>
    </source>
</reference>
<protein>
    <recommendedName>
        <fullName evidence="9">G-protein coupled receptors family 1 profile domain-containing protein</fullName>
    </recommendedName>
</protein>
<gene>
    <name evidence="10" type="ORF">CAPTEDRAFT_188231</name>
</gene>
<dbReference type="HOGENOM" id="CLU_1512041_0_0_1"/>
<dbReference type="EMBL" id="AMQN01013436">
    <property type="status" value="NOT_ANNOTATED_CDS"/>
    <property type="molecule type" value="Genomic_DNA"/>
</dbReference>
<evidence type="ECO:0000256" key="2">
    <source>
        <dbReference type="ARBA" id="ARBA00022692"/>
    </source>
</evidence>
<feature type="transmembrane region" description="Helical" evidence="8">
    <location>
        <begin position="81"/>
        <end position="101"/>
    </location>
</feature>
<keyword evidence="12" id="KW-1185">Reference proteome</keyword>
<keyword evidence="7" id="KW-0807">Transducer</keyword>
<dbReference type="GO" id="GO:0004930">
    <property type="term" value="F:G protein-coupled receptor activity"/>
    <property type="evidence" value="ECO:0007669"/>
    <property type="project" value="UniProtKB-KW"/>
</dbReference>
<dbReference type="Proteomes" id="UP000014760">
    <property type="component" value="Unassembled WGS sequence"/>
</dbReference>
<reference evidence="11" key="3">
    <citation type="submission" date="2015-06" db="UniProtKB">
        <authorList>
            <consortium name="EnsemblMetazoa"/>
        </authorList>
    </citation>
    <scope>IDENTIFICATION</scope>
</reference>
<sequence>MSKAYRCEIPITLAQMNTIFMGFNAVVIFSIPAISLLLLYAKIIYTLHRSISTALQMRTVRSTENGKKSSEVDDIRGRKQVMLMLISMLALFIVSWGPYLISRFELSIRPHAHEFFEMDYLDHLLFVIFGAFSFGSAALNPIMIPINSTKFRRAILRAFGIRKSKKTASSRTSSETVL</sequence>
<dbReference type="InterPro" id="IPR000276">
    <property type="entry name" value="GPCR_Rhodpsn"/>
</dbReference>
<keyword evidence="5 8" id="KW-0472">Membrane</keyword>
<dbReference type="AlphaFoldDB" id="R7TFE5"/>
<accession>R7TFE5</accession>
<keyword evidence="4" id="KW-0297">G-protein coupled receptor</keyword>
<feature type="transmembrane region" description="Helical" evidence="8">
    <location>
        <begin position="121"/>
        <end position="143"/>
    </location>
</feature>
<keyword evidence="3 8" id="KW-1133">Transmembrane helix</keyword>
<feature type="transmembrane region" description="Helical" evidence="8">
    <location>
        <begin position="20"/>
        <end position="41"/>
    </location>
</feature>
<evidence type="ECO:0000256" key="4">
    <source>
        <dbReference type="ARBA" id="ARBA00023040"/>
    </source>
</evidence>
<dbReference type="PANTHER" id="PTHR24243:SF224">
    <property type="entry name" value="G-PROTEIN COUPLED RECEPTOR 19-RELATED"/>
    <property type="match status" value="1"/>
</dbReference>
<dbReference type="Gene3D" id="1.20.1070.10">
    <property type="entry name" value="Rhodopsin 7-helix transmembrane proteins"/>
    <property type="match status" value="1"/>
</dbReference>
<dbReference type="PANTHER" id="PTHR24243">
    <property type="entry name" value="G-PROTEIN COUPLED RECEPTOR"/>
    <property type="match status" value="1"/>
</dbReference>
<dbReference type="OMA" id="CEQHFAK"/>
<evidence type="ECO:0000256" key="3">
    <source>
        <dbReference type="ARBA" id="ARBA00022989"/>
    </source>
</evidence>
<dbReference type="InterPro" id="IPR017452">
    <property type="entry name" value="GPCR_Rhodpsn_7TM"/>
</dbReference>
<evidence type="ECO:0000313" key="12">
    <source>
        <dbReference type="Proteomes" id="UP000014760"/>
    </source>
</evidence>
<dbReference type="GO" id="GO:0005886">
    <property type="term" value="C:plasma membrane"/>
    <property type="evidence" value="ECO:0007669"/>
    <property type="project" value="TreeGrafter"/>
</dbReference>
<dbReference type="Pfam" id="PF00001">
    <property type="entry name" value="7tm_1"/>
    <property type="match status" value="1"/>
</dbReference>
<name>R7TFE5_CAPTE</name>
<feature type="domain" description="G-protein coupled receptors family 1 profile" evidence="9">
    <location>
        <begin position="1"/>
        <end position="144"/>
    </location>
</feature>
<evidence type="ECO:0000256" key="7">
    <source>
        <dbReference type="ARBA" id="ARBA00023224"/>
    </source>
</evidence>
<dbReference type="PRINTS" id="PR00237">
    <property type="entry name" value="GPCRRHODOPSN"/>
</dbReference>
<keyword evidence="6" id="KW-0675">Receptor</keyword>